<dbReference type="GO" id="GO:0008422">
    <property type="term" value="F:beta-glucosidase activity"/>
    <property type="evidence" value="ECO:0007669"/>
    <property type="project" value="UniProtKB-EC"/>
</dbReference>
<comment type="caution">
    <text evidence="12">The sequence shown here is derived from an EMBL/GenBank/DDBJ whole genome shotgun (WGS) entry which is preliminary data.</text>
</comment>
<dbReference type="Pfam" id="PF01915">
    <property type="entry name" value="Glyco_hydro_3_C"/>
    <property type="match status" value="1"/>
</dbReference>
<dbReference type="Proteomes" id="UP000003763">
    <property type="component" value="Unassembled WGS sequence"/>
</dbReference>
<dbReference type="Gene3D" id="3.20.20.300">
    <property type="entry name" value="Glycoside hydrolase, family 3, N-terminal domain"/>
    <property type="match status" value="1"/>
</dbReference>
<keyword evidence="5" id="KW-0378">Hydrolase</keyword>
<evidence type="ECO:0000256" key="3">
    <source>
        <dbReference type="ARBA" id="ARBA00012744"/>
    </source>
</evidence>
<dbReference type="EMBL" id="ADLJ01000009">
    <property type="protein sequence ID" value="EHE99857.1"/>
    <property type="molecule type" value="Genomic_DNA"/>
</dbReference>
<dbReference type="Gene3D" id="3.40.50.1700">
    <property type="entry name" value="Glycoside hydrolase family 3 C-terminal domain"/>
    <property type="match status" value="1"/>
</dbReference>
<dbReference type="eggNOG" id="COG1472">
    <property type="taxonomic scope" value="Bacteria"/>
</dbReference>
<evidence type="ECO:0000313" key="12">
    <source>
        <dbReference type="EMBL" id="EHE99857.1"/>
    </source>
</evidence>
<evidence type="ECO:0000256" key="5">
    <source>
        <dbReference type="ARBA" id="ARBA00022801"/>
    </source>
</evidence>
<keyword evidence="4 8" id="KW-0732">Signal</keyword>
<dbReference type="Pfam" id="PF20091">
    <property type="entry name" value="Abhydrolase_10"/>
    <property type="match status" value="2"/>
</dbReference>
<dbReference type="InterPro" id="IPR017853">
    <property type="entry name" value="GH"/>
</dbReference>
<feature type="compositionally biased region" description="Acidic residues" evidence="7">
    <location>
        <begin position="43"/>
        <end position="89"/>
    </location>
</feature>
<comment type="catalytic activity">
    <reaction evidence="1">
        <text>Hydrolysis of terminal, non-reducing beta-D-glucosyl residues with release of beta-D-glucose.</text>
        <dbReference type="EC" id="3.2.1.21"/>
    </reaction>
</comment>
<keyword evidence="6" id="KW-0326">Glycosidase</keyword>
<dbReference type="PATRIC" id="fig|742733.3.peg.1393"/>
<name>G5HFJ2_9FIRM</name>
<evidence type="ECO:0000256" key="2">
    <source>
        <dbReference type="ARBA" id="ARBA00005336"/>
    </source>
</evidence>
<dbReference type="InterPro" id="IPR045394">
    <property type="entry name" value="Abhydrolase_dom"/>
</dbReference>
<reference evidence="12 13" key="1">
    <citation type="submission" date="2011-08" db="EMBL/GenBank/DDBJ databases">
        <title>The Genome Sequence of Clostridium citroniae WAL-17108.</title>
        <authorList>
            <consortium name="The Broad Institute Genome Sequencing Platform"/>
            <person name="Earl A."/>
            <person name="Ward D."/>
            <person name="Feldgarden M."/>
            <person name="Gevers D."/>
            <person name="Finegold S.M."/>
            <person name="Summanen P.H."/>
            <person name="Molitoris D.R."/>
            <person name="Vaisanen M.L."/>
            <person name="Daigneault M."/>
            <person name="Allen-Vercoe E."/>
            <person name="Young S.K."/>
            <person name="Zeng Q."/>
            <person name="Gargeya S."/>
            <person name="Fitzgerald M."/>
            <person name="Haas B."/>
            <person name="Abouelleil A."/>
            <person name="Alvarado L."/>
            <person name="Arachchi H.M."/>
            <person name="Berlin A."/>
            <person name="Brown A."/>
            <person name="Chapman S.B."/>
            <person name="Chen Z."/>
            <person name="Dunbar C."/>
            <person name="Freedman E."/>
            <person name="Gearin G."/>
            <person name="Gellesch M."/>
            <person name="Goldberg J."/>
            <person name="Griggs A."/>
            <person name="Gujja S."/>
            <person name="Heiman D."/>
            <person name="Howarth C."/>
            <person name="Larson L."/>
            <person name="Lui A."/>
            <person name="MacDonald P.J.P."/>
            <person name="Montmayeur A."/>
            <person name="Murphy C."/>
            <person name="Neiman D."/>
            <person name="Pearson M."/>
            <person name="Priest M."/>
            <person name="Roberts A."/>
            <person name="Saif S."/>
            <person name="Shea T."/>
            <person name="Shenoy N."/>
            <person name="Sisk P."/>
            <person name="Stolte C."/>
            <person name="Sykes S."/>
            <person name="Wortman J."/>
            <person name="Nusbaum C."/>
            <person name="Birren B."/>
        </authorList>
    </citation>
    <scope>NUCLEOTIDE SEQUENCE [LARGE SCALE GENOMIC DNA]</scope>
    <source>
        <strain evidence="12 13">WAL-17108</strain>
    </source>
</reference>
<evidence type="ECO:0000259" key="9">
    <source>
        <dbReference type="Pfam" id="PF00933"/>
    </source>
</evidence>
<evidence type="ECO:0000259" key="10">
    <source>
        <dbReference type="Pfam" id="PF01915"/>
    </source>
</evidence>
<organism evidence="12 13">
    <name type="scientific">[Clostridium] citroniae WAL-17108</name>
    <dbReference type="NCBI Taxonomy" id="742733"/>
    <lineage>
        <taxon>Bacteria</taxon>
        <taxon>Bacillati</taxon>
        <taxon>Bacillota</taxon>
        <taxon>Clostridia</taxon>
        <taxon>Lachnospirales</taxon>
        <taxon>Lachnospiraceae</taxon>
        <taxon>Enterocloster</taxon>
    </lineage>
</organism>
<feature type="region of interest" description="Disordered" evidence="7">
    <location>
        <begin position="22"/>
        <end position="221"/>
    </location>
</feature>
<proteinExistence type="inferred from homology"/>
<feature type="region of interest" description="Disordered" evidence="7">
    <location>
        <begin position="562"/>
        <end position="582"/>
    </location>
</feature>
<evidence type="ECO:0000256" key="4">
    <source>
        <dbReference type="ARBA" id="ARBA00022729"/>
    </source>
</evidence>
<dbReference type="Pfam" id="PF00933">
    <property type="entry name" value="Glyco_hydro_3"/>
    <property type="match status" value="1"/>
</dbReference>
<evidence type="ECO:0000259" key="11">
    <source>
        <dbReference type="Pfam" id="PF20091"/>
    </source>
</evidence>
<accession>G5HFJ2</accession>
<feature type="compositionally biased region" description="Acidic residues" evidence="7">
    <location>
        <begin position="99"/>
        <end position="178"/>
    </location>
</feature>
<evidence type="ECO:0000256" key="7">
    <source>
        <dbReference type="SAM" id="MobiDB-lite"/>
    </source>
</evidence>
<dbReference type="InterPro" id="IPR001764">
    <property type="entry name" value="Glyco_hydro_3_N"/>
</dbReference>
<feature type="compositionally biased region" description="Polar residues" evidence="7">
    <location>
        <begin position="200"/>
        <end position="217"/>
    </location>
</feature>
<dbReference type="InterPro" id="IPR036962">
    <property type="entry name" value="Glyco_hydro_3_N_sf"/>
</dbReference>
<feature type="domain" description="Glycoside hydrolase family 3 N-terminal" evidence="9">
    <location>
        <begin position="1064"/>
        <end position="1356"/>
    </location>
</feature>
<gene>
    <name evidence="12" type="ORF">HMPREF9469_01354</name>
</gene>
<dbReference type="PANTHER" id="PTHR30620:SF16">
    <property type="entry name" value="LYSOSOMAL BETA GLUCOSIDASE"/>
    <property type="match status" value="1"/>
</dbReference>
<evidence type="ECO:0000256" key="8">
    <source>
        <dbReference type="SAM" id="SignalP"/>
    </source>
</evidence>
<feature type="domain" description="Alpha/beta hydrolase" evidence="11">
    <location>
        <begin position="240"/>
        <end position="699"/>
    </location>
</feature>
<feature type="domain" description="Alpha/beta hydrolase" evidence="11">
    <location>
        <begin position="718"/>
        <end position="857"/>
    </location>
</feature>
<evidence type="ECO:0000256" key="1">
    <source>
        <dbReference type="ARBA" id="ARBA00000448"/>
    </source>
</evidence>
<feature type="domain" description="Glycoside hydrolase family 3 C-terminal" evidence="10">
    <location>
        <begin position="1440"/>
        <end position="1681"/>
    </location>
</feature>
<evidence type="ECO:0000256" key="6">
    <source>
        <dbReference type="ARBA" id="ARBA00023295"/>
    </source>
</evidence>
<dbReference type="EC" id="3.2.1.21" evidence="3"/>
<protein>
    <recommendedName>
        <fullName evidence="3">beta-glucosidase</fullName>
        <ecNumber evidence="3">3.2.1.21</ecNumber>
    </recommendedName>
</protein>
<evidence type="ECO:0000313" key="13">
    <source>
        <dbReference type="Proteomes" id="UP000003763"/>
    </source>
</evidence>
<feature type="signal peptide" evidence="8">
    <location>
        <begin position="1"/>
        <end position="29"/>
    </location>
</feature>
<dbReference type="SUPFAM" id="SSF51445">
    <property type="entry name" value="(Trans)glycosidases"/>
    <property type="match status" value="1"/>
</dbReference>
<dbReference type="eggNOG" id="COG3266">
    <property type="taxonomic scope" value="Bacteria"/>
</dbReference>
<dbReference type="HOGENOM" id="CLU_237100_0_0_9"/>
<dbReference type="InterPro" id="IPR051915">
    <property type="entry name" value="Cellulose_Degrad_GH3"/>
</dbReference>
<dbReference type="GO" id="GO:0009251">
    <property type="term" value="P:glucan catabolic process"/>
    <property type="evidence" value="ECO:0007669"/>
    <property type="project" value="TreeGrafter"/>
</dbReference>
<dbReference type="InterPro" id="IPR002772">
    <property type="entry name" value="Glyco_hydro_3_C"/>
</dbReference>
<feature type="region of interest" description="Disordered" evidence="7">
    <location>
        <begin position="1684"/>
        <end position="1725"/>
    </location>
</feature>
<comment type="similarity">
    <text evidence="2">Belongs to the glycosyl hydrolase 3 family.</text>
</comment>
<feature type="compositionally biased region" description="Gly residues" evidence="7">
    <location>
        <begin position="1696"/>
        <end position="1713"/>
    </location>
</feature>
<feature type="chain" id="PRO_5003478176" description="beta-glucosidase" evidence="8">
    <location>
        <begin position="30"/>
        <end position="1842"/>
    </location>
</feature>
<dbReference type="SUPFAM" id="SSF52279">
    <property type="entry name" value="Beta-D-glucan exohydrolase, C-terminal domain"/>
    <property type="match status" value="1"/>
</dbReference>
<dbReference type="Gene3D" id="2.10.270.10">
    <property type="entry name" value="Cholin Binding"/>
    <property type="match status" value="1"/>
</dbReference>
<dbReference type="InterPro" id="IPR036881">
    <property type="entry name" value="Glyco_hydro_3_C_sf"/>
</dbReference>
<dbReference type="eggNOG" id="COG5263">
    <property type="taxonomic scope" value="Bacteria"/>
</dbReference>
<dbReference type="PANTHER" id="PTHR30620">
    <property type="entry name" value="PERIPLASMIC BETA-GLUCOSIDASE-RELATED"/>
    <property type="match status" value="1"/>
</dbReference>
<dbReference type="SUPFAM" id="SSF69360">
    <property type="entry name" value="Cell wall binding repeat"/>
    <property type="match status" value="1"/>
</dbReference>
<sequence>MKKRLKPVMALVLAASMMGSSLGVGNSVAAGGGGIKPFNSYAEEIEREEDNTSDTDNPETPDTDNSETPETDNSETPETDNPETPDTDSPETPGTDNPETPDTENPETPDTDNPETPDTDNPETPDTDNPETPDTDSPETPDTDNSETPDTDSPETPDTDNPETPDADDPDKLEEETGEKDAIKGAGASASLSLKEEKTATPSEATKATPSEASRNNSLDDEMLERVITTYNNTPAYEEIAETDDSFMYLSQKNGRTKQDIGFTDKYNYKETEYFLKGKAHVYDLEDDHKVVTATSSNATRPKEQDYVNRVFVYMPEDPADFNGVVFVDILNASSKVDLPDIWRRSYDYFMRNGYAYVGITSKYCNVESLKKFDSKRYAELEWGTSSLNDDDRNGLFWDMLGQLGVMLKQQDCDLLGGNTADKVFLMGQSQSGMYLNTFVNCFGQANAVGIDYNSDEGEGDAVFDGFVNVVGAFADSALSSGGKTRSFAAPYDSPVPYILVEGENDYSACVKINPNYIKEDGDEPGENMYRHYVIAGGAHSSKIFPPDLTDELQIQAGRPAGYYPAMKTDKDTGRPNTNTDLNMDSYVNSVLANLIEWTDGGDMPAGFQADDIDLDARDDYGNLTEGIVPPQITVPVAKYYGGVNGNYSTDGGSMVYISREELEDLYADREDYLDQYESALDDAIAEGYLIEEERERMMSIAENQPIFGYRPSWFTNIEESMKSEPSIKMVGDVEEKDGYKEMTYKVSGTANIYGVLLEDIPYIRKPAQAYTNYIRVCIPDNFNGKAVIGLISNNDTEFDITKLKAKGIAYIGITADADAAEKYGCSWKVLEKEADPTRQENGLIWDIISQTASLAEELLGQNPSRLYLGIKKADNSCAYTYTNVFKRFYGFKVDAVGVDGLYEIAEPKKLMVLNDIDSTIPVASQDSVVAWYDSIIYRENGNGPTIGATAKSIIEQDGMYFKDSNGNGILDVYEDWREDAETRAKDLVEKMTIQDKAGMMVINSRGMGINSSDPDEATGLLDETSNTDDMSSEIFGVSRTLGTTEAIVDWGLRHFILRQNPEPEDMASWINQMNLVAEKTELGIPVVVASNSRNENGQMTFGMNDASGVFSTWPGTLGLAAAVMGDIARGGDAGLISRFAEIARNEWDASGLKKGYMYMADTMTDPRWQRTYGTFGEDPELISDIIGRLVDGFQNGSDGVQADGVALTVKHFPGGGARENGFDPHYSQGQWNVYQTEGSLEKYHLPAFIKAVENRVASIMPYYAKPAAEKSETQYDLEGNPIDMVPVGFAFNKVFINDILREQIGHEGYVNSDSGITGNMCWGVEELDVPERNALAINVGTDIISDTNDVNSIIEAWNRGADGGKSDYYTTEGVVPAGYEVADVTLTTAALDRSNVRLLKEMFDLGLFENPYRDPDTAQETVDNQDNWDEAYEAHQKSVVLLKDGEGTLPLTADKLTGKKVYIQYFGQSNSASTTSELQRSIMSGDYNISLTNNYHEADYALLFVNPSSGNYFSATKGYLELDICTDKIVHDVDDEGRPVADTHTESTIENVESIKAISEAVRANGGKVVTNVNFTLAWMLGNVEPYSDVVLAGFDTLTTATMDVITGVYEPTGKMPITLPKDDSVIAVNADGVCISPNDVPGYDKDQYMPASMKDENGKAYAYKDSEGNYYELGFGLTYVDDNEEEPVDPTPGENGGNSGSSGSGGSGNGGRVYTSSSNTPGAWHQDEKGWWFEFTDKSWPHGEWRQLVWNNVVSWYYFHEDGYMATGWFRDGDHVFYLHPYSDGTQGYMYVGWHQIDGKWYYFNEVSDGTLGKLLTNTWIDGWYVDNDGVWNGEQRNNE</sequence>